<feature type="transmembrane region" description="Helical" evidence="8">
    <location>
        <begin position="101"/>
        <end position="121"/>
    </location>
</feature>
<evidence type="ECO:0000256" key="4">
    <source>
        <dbReference type="ARBA" id="ARBA00022679"/>
    </source>
</evidence>
<evidence type="ECO:0000256" key="3">
    <source>
        <dbReference type="ARBA" id="ARBA00022676"/>
    </source>
</evidence>
<feature type="transmembrane region" description="Helical" evidence="8">
    <location>
        <begin position="316"/>
        <end position="333"/>
    </location>
</feature>
<dbReference type="RefSeq" id="WP_213042792.1">
    <property type="nucleotide sequence ID" value="NZ_CAJNBJ010000016.1"/>
</dbReference>
<feature type="transmembrane region" description="Helical" evidence="8">
    <location>
        <begin position="151"/>
        <end position="169"/>
    </location>
</feature>
<keyword evidence="3" id="KW-0328">Glycosyltransferase</keyword>
<evidence type="ECO:0000256" key="6">
    <source>
        <dbReference type="ARBA" id="ARBA00022989"/>
    </source>
</evidence>
<feature type="transmembrane region" description="Helical" evidence="8">
    <location>
        <begin position="181"/>
        <end position="212"/>
    </location>
</feature>
<feature type="transmembrane region" description="Helical" evidence="8">
    <location>
        <begin position="224"/>
        <end position="241"/>
    </location>
</feature>
<evidence type="ECO:0000256" key="1">
    <source>
        <dbReference type="ARBA" id="ARBA00004651"/>
    </source>
</evidence>
<dbReference type="EMBL" id="CAJNBJ010000016">
    <property type="protein sequence ID" value="CAE6761381.1"/>
    <property type="molecule type" value="Genomic_DNA"/>
</dbReference>
<dbReference type="Pfam" id="PF13231">
    <property type="entry name" value="PMT_2"/>
    <property type="match status" value="1"/>
</dbReference>
<keyword evidence="11" id="KW-1185">Reference proteome</keyword>
<evidence type="ECO:0000256" key="2">
    <source>
        <dbReference type="ARBA" id="ARBA00022475"/>
    </source>
</evidence>
<protein>
    <submittedName>
        <fullName evidence="10">PMT_2 domain-containing protein</fullName>
    </submittedName>
</protein>
<proteinExistence type="predicted"/>
<comment type="subcellular location">
    <subcellularLocation>
        <location evidence="1">Cell membrane</location>
        <topology evidence="1">Multi-pass membrane protein</topology>
    </subcellularLocation>
</comment>
<evidence type="ECO:0000256" key="8">
    <source>
        <dbReference type="SAM" id="Phobius"/>
    </source>
</evidence>
<keyword evidence="6 8" id="KW-1133">Transmembrane helix</keyword>
<dbReference type="InterPro" id="IPR038731">
    <property type="entry name" value="RgtA/B/C-like"/>
</dbReference>
<reference evidence="10 11" key="1">
    <citation type="submission" date="2021-02" db="EMBL/GenBank/DDBJ databases">
        <authorList>
            <person name="Han P."/>
        </authorList>
    </citation>
    <scope>NUCLEOTIDE SEQUENCE [LARGE SCALE GENOMIC DNA]</scope>
    <source>
        <strain evidence="10">Candidatus Nitrospira sp. ZN2</strain>
    </source>
</reference>
<feature type="transmembrane region" description="Helical" evidence="8">
    <location>
        <begin position="25"/>
        <end position="45"/>
    </location>
</feature>
<evidence type="ECO:0000313" key="10">
    <source>
        <dbReference type="EMBL" id="CAE6761381.1"/>
    </source>
</evidence>
<feature type="transmembrane region" description="Helical" evidence="8">
    <location>
        <begin position="371"/>
        <end position="392"/>
    </location>
</feature>
<keyword evidence="5 8" id="KW-0812">Transmembrane</keyword>
<feature type="transmembrane region" description="Helical" evidence="8">
    <location>
        <begin position="128"/>
        <end position="145"/>
    </location>
</feature>
<feature type="transmembrane region" description="Helical" evidence="8">
    <location>
        <begin position="431"/>
        <end position="452"/>
    </location>
</feature>
<dbReference type="Proteomes" id="UP000675880">
    <property type="component" value="Unassembled WGS sequence"/>
</dbReference>
<dbReference type="PANTHER" id="PTHR33908:SF3">
    <property type="entry name" value="UNDECAPRENYL PHOSPHATE-ALPHA-4-AMINO-4-DEOXY-L-ARABINOSE ARABINOSYL TRANSFERASE"/>
    <property type="match status" value="1"/>
</dbReference>
<gene>
    <name evidence="10" type="ORF">NSPZN2_30662</name>
</gene>
<feature type="transmembrane region" description="Helical" evidence="8">
    <location>
        <begin position="339"/>
        <end position="359"/>
    </location>
</feature>
<feature type="transmembrane region" description="Helical" evidence="8">
    <location>
        <begin position="278"/>
        <end position="304"/>
    </location>
</feature>
<dbReference type="PANTHER" id="PTHR33908">
    <property type="entry name" value="MANNOSYLTRANSFERASE YKCB-RELATED"/>
    <property type="match status" value="1"/>
</dbReference>
<dbReference type="InterPro" id="IPR050297">
    <property type="entry name" value="LipidA_mod_glycosyltrf_83"/>
</dbReference>
<evidence type="ECO:0000256" key="5">
    <source>
        <dbReference type="ARBA" id="ARBA00022692"/>
    </source>
</evidence>
<keyword evidence="2" id="KW-1003">Cell membrane</keyword>
<organism evidence="10 11">
    <name type="scientific">Nitrospira defluvii</name>
    <dbReference type="NCBI Taxonomy" id="330214"/>
    <lineage>
        <taxon>Bacteria</taxon>
        <taxon>Pseudomonadati</taxon>
        <taxon>Nitrospirota</taxon>
        <taxon>Nitrospiria</taxon>
        <taxon>Nitrospirales</taxon>
        <taxon>Nitrospiraceae</taxon>
        <taxon>Nitrospira</taxon>
    </lineage>
</organism>
<sequence length="564" mass="63231">MSAGRVMSQEGSGRGQPWSFASRQYLELLVLALVSVWAFFTNLQFSLLEGSEGLYAGIAGEMGRRQEFFDLTYQGEPYFNKPPLFFWMLHLSTWLWGDHEIALRLPGSLAAVGTVALVYVLGTRLFSSTAGFWAALVVVTSHVFLWYGRRVLFDSSLTFLVTLALFAWVQVQFVGRSSRWYLLAFLSMALGAMLKEMHGFFLPLLVMATYALIQRDTRMLKDRWFWGGLGLAFAMMAGYASMLGSGYQHHFKILSAIGSVWNSGLAGSIGMARDGHPLYWYLGMMWADFFPWCALLPSALLLLWAQRPFRAHPTELLLLVWVLSLFTAFSLATLKREPYLMTIVPGIGLMIGYFYHRMFETTDASRAMTPLLKVLLVVLALVFGAGMFFGAAPLRKRWLVSSPVVSPVFIMTIVALSGTLIYAVAKARLQLALQLVGVLAAAYVVLVVNYVFPAIDQAASPRKATEEIKAMAREAGPALFMYIPGWPKNEDALYYLKRDNVVPELPTPDAVREAVRRQGPVRIITEEQHMQSLQQSAGLRVERLHEFPQPSRKHLFLLSVSAQE</sequence>
<evidence type="ECO:0000256" key="7">
    <source>
        <dbReference type="ARBA" id="ARBA00023136"/>
    </source>
</evidence>
<evidence type="ECO:0000259" key="9">
    <source>
        <dbReference type="Pfam" id="PF13231"/>
    </source>
</evidence>
<feature type="transmembrane region" description="Helical" evidence="8">
    <location>
        <begin position="404"/>
        <end position="424"/>
    </location>
</feature>
<evidence type="ECO:0000313" key="11">
    <source>
        <dbReference type="Proteomes" id="UP000675880"/>
    </source>
</evidence>
<comment type="caution">
    <text evidence="10">The sequence shown here is derived from an EMBL/GenBank/DDBJ whole genome shotgun (WGS) entry which is preliminary data.</text>
</comment>
<feature type="transmembrane region" description="Helical" evidence="8">
    <location>
        <begin position="253"/>
        <end position="272"/>
    </location>
</feature>
<keyword evidence="4" id="KW-0808">Transferase</keyword>
<accession>A0ABN7LQA4</accession>
<name>A0ABN7LQA4_9BACT</name>
<feature type="domain" description="Glycosyltransferase RgtA/B/C/D-like" evidence="9">
    <location>
        <begin position="80"/>
        <end position="237"/>
    </location>
</feature>
<keyword evidence="7 8" id="KW-0472">Membrane</keyword>